<dbReference type="InterPro" id="IPR036249">
    <property type="entry name" value="Thioredoxin-like_sf"/>
</dbReference>
<dbReference type="SUPFAM" id="SSF52833">
    <property type="entry name" value="Thioredoxin-like"/>
    <property type="match status" value="1"/>
</dbReference>
<evidence type="ECO:0000256" key="1">
    <source>
        <dbReference type="SAM" id="MobiDB-lite"/>
    </source>
</evidence>
<name>A0A5B8VSJ2_9BACT</name>
<evidence type="ECO:0000313" key="3">
    <source>
        <dbReference type="EMBL" id="QEC74111.1"/>
    </source>
</evidence>
<sequence>MQQVQKIYNNQCPFDEHDLILPRFLNKQKNTNNISSVKTSLLEPLFKPQPLKKIFTLIMGLFFSIALLACQSGPEQTKGPDKKNAPATTNSMTDKKKEADQMPDLRLEDASGKVVQISNLKGKVIFINFWATRCAPCREEMPTINKLRAHFKDNKDIIFLMVDVDGKVEASSKYVKNKGYDLPVYKAAGAIAPQYLGQAIPTTIILDKQGVLAARIEGAMDYGTTEVVEAINKLINK</sequence>
<feature type="region of interest" description="Disordered" evidence="1">
    <location>
        <begin position="74"/>
        <end position="102"/>
    </location>
</feature>
<keyword evidence="4" id="KW-1185">Reference proteome</keyword>
<dbReference type="InterPro" id="IPR013740">
    <property type="entry name" value="Redoxin"/>
</dbReference>
<evidence type="ECO:0000313" key="4">
    <source>
        <dbReference type="Proteomes" id="UP000321291"/>
    </source>
</evidence>
<dbReference type="CDD" id="cd02966">
    <property type="entry name" value="TlpA_like_family"/>
    <property type="match status" value="1"/>
</dbReference>
<dbReference type="PANTHER" id="PTHR42852">
    <property type="entry name" value="THIOL:DISULFIDE INTERCHANGE PROTEIN DSBE"/>
    <property type="match status" value="1"/>
</dbReference>
<dbReference type="Proteomes" id="UP000321291">
    <property type="component" value="Chromosome"/>
</dbReference>
<protein>
    <submittedName>
        <fullName evidence="3">TlpA family protein disulfide reductase</fullName>
    </submittedName>
</protein>
<feature type="compositionally biased region" description="Basic and acidic residues" evidence="1">
    <location>
        <begin position="93"/>
        <end position="102"/>
    </location>
</feature>
<gene>
    <name evidence="3" type="ORF">FSB73_23025</name>
</gene>
<dbReference type="EMBL" id="CP042434">
    <property type="protein sequence ID" value="QEC74111.1"/>
    <property type="molecule type" value="Genomic_DNA"/>
</dbReference>
<dbReference type="Pfam" id="PF08534">
    <property type="entry name" value="Redoxin"/>
    <property type="match status" value="1"/>
</dbReference>
<organism evidence="3 4">
    <name type="scientific">Arachidicoccus ginsenosidivorans</name>
    <dbReference type="NCBI Taxonomy" id="496057"/>
    <lineage>
        <taxon>Bacteria</taxon>
        <taxon>Pseudomonadati</taxon>
        <taxon>Bacteroidota</taxon>
        <taxon>Chitinophagia</taxon>
        <taxon>Chitinophagales</taxon>
        <taxon>Chitinophagaceae</taxon>
        <taxon>Arachidicoccus</taxon>
    </lineage>
</organism>
<dbReference type="InterPro" id="IPR050553">
    <property type="entry name" value="Thioredoxin_ResA/DsbE_sf"/>
</dbReference>
<reference evidence="3 4" key="1">
    <citation type="journal article" date="2017" name="Int. J. Syst. Evol. Microbiol.">
        <title>Arachidicoccus ginsenosidivorans sp. nov., with ginsenoside-converting activity isolated from ginseng cultivating soil.</title>
        <authorList>
            <person name="Siddiqi M.Z."/>
            <person name="Aslam Z."/>
            <person name="Im W.T."/>
        </authorList>
    </citation>
    <scope>NUCLEOTIDE SEQUENCE [LARGE SCALE GENOMIC DNA]</scope>
    <source>
        <strain evidence="3 4">Gsoil 809</strain>
    </source>
</reference>
<proteinExistence type="predicted"/>
<dbReference type="InterPro" id="IPR013766">
    <property type="entry name" value="Thioredoxin_domain"/>
</dbReference>
<dbReference type="PROSITE" id="PS51352">
    <property type="entry name" value="THIOREDOXIN_2"/>
    <property type="match status" value="1"/>
</dbReference>
<dbReference type="Gene3D" id="3.40.30.10">
    <property type="entry name" value="Glutaredoxin"/>
    <property type="match status" value="1"/>
</dbReference>
<dbReference type="PANTHER" id="PTHR42852:SF17">
    <property type="entry name" value="THIOREDOXIN-LIKE PROTEIN HI_1115"/>
    <property type="match status" value="1"/>
</dbReference>
<dbReference type="AlphaFoldDB" id="A0A5B8VSJ2"/>
<dbReference type="GO" id="GO:0016491">
    <property type="term" value="F:oxidoreductase activity"/>
    <property type="evidence" value="ECO:0007669"/>
    <property type="project" value="InterPro"/>
</dbReference>
<feature type="domain" description="Thioredoxin" evidence="2">
    <location>
        <begin position="96"/>
        <end position="236"/>
    </location>
</feature>
<dbReference type="KEGG" id="agi:FSB73_23025"/>
<evidence type="ECO:0000259" key="2">
    <source>
        <dbReference type="PROSITE" id="PS51352"/>
    </source>
</evidence>
<accession>A0A5B8VSJ2</accession>